<dbReference type="Pfam" id="PF00370">
    <property type="entry name" value="FGGY_N"/>
    <property type="match status" value="1"/>
</dbReference>
<evidence type="ECO:0000313" key="14">
    <source>
        <dbReference type="Proteomes" id="UP000281691"/>
    </source>
</evidence>
<dbReference type="InterPro" id="IPR005999">
    <property type="entry name" value="Glycerol_kin"/>
</dbReference>
<feature type="binding site" evidence="9">
    <location>
        <position position="13"/>
    </location>
    <ligand>
        <name>sn-glycerol 3-phosphate</name>
        <dbReference type="ChEBI" id="CHEBI:57597"/>
    </ligand>
</feature>
<dbReference type="FunFam" id="3.30.420.40:FF:000007">
    <property type="entry name" value="Glycerol kinase"/>
    <property type="match status" value="1"/>
</dbReference>
<feature type="binding site" evidence="9">
    <location>
        <position position="17"/>
    </location>
    <ligand>
        <name>ADP</name>
        <dbReference type="ChEBI" id="CHEBI:456216"/>
    </ligand>
</feature>
<gene>
    <name evidence="9" type="primary">glpK</name>
    <name evidence="13" type="ORF">EDC46_1156</name>
</gene>
<feature type="binding site" evidence="9">
    <location>
        <position position="314"/>
    </location>
    <ligand>
        <name>ATP</name>
        <dbReference type="ChEBI" id="CHEBI:30616"/>
    </ligand>
</feature>
<dbReference type="InterPro" id="IPR000577">
    <property type="entry name" value="Carb_kinase_FGGY"/>
</dbReference>
<feature type="binding site" evidence="9">
    <location>
        <position position="83"/>
    </location>
    <ligand>
        <name>glycerol</name>
        <dbReference type="ChEBI" id="CHEBI:17754"/>
    </ligand>
</feature>
<evidence type="ECO:0000256" key="2">
    <source>
        <dbReference type="ARBA" id="ARBA00009156"/>
    </source>
</evidence>
<keyword evidence="4 9" id="KW-0547">Nucleotide-binding</keyword>
<evidence type="ECO:0000259" key="12">
    <source>
        <dbReference type="Pfam" id="PF02782"/>
    </source>
</evidence>
<keyword evidence="14" id="KW-1185">Reference proteome</keyword>
<dbReference type="PROSITE" id="PS00445">
    <property type="entry name" value="FGGY_KINASES_2"/>
    <property type="match status" value="1"/>
</dbReference>
<comment type="catalytic activity">
    <reaction evidence="8 9">
        <text>glycerol + ATP = sn-glycerol 3-phosphate + ADP + H(+)</text>
        <dbReference type="Rhea" id="RHEA:21644"/>
        <dbReference type="ChEBI" id="CHEBI:15378"/>
        <dbReference type="ChEBI" id="CHEBI:17754"/>
        <dbReference type="ChEBI" id="CHEBI:30616"/>
        <dbReference type="ChEBI" id="CHEBI:57597"/>
        <dbReference type="ChEBI" id="CHEBI:456216"/>
        <dbReference type="EC" id="2.7.1.30"/>
    </reaction>
</comment>
<dbReference type="PIRSF" id="PIRSF000538">
    <property type="entry name" value="GlpK"/>
    <property type="match status" value="1"/>
</dbReference>
<dbReference type="UniPathway" id="UPA00618">
    <property type="reaction ID" value="UER00672"/>
</dbReference>
<keyword evidence="7 9" id="KW-0067">ATP-binding</keyword>
<dbReference type="GO" id="GO:0019563">
    <property type="term" value="P:glycerol catabolic process"/>
    <property type="evidence" value="ECO:0007669"/>
    <property type="project" value="UniProtKB-UniRule"/>
</dbReference>
<feature type="domain" description="Carbohydrate kinase FGGY C-terminal" evidence="12">
    <location>
        <begin position="262"/>
        <end position="450"/>
    </location>
</feature>
<dbReference type="Proteomes" id="UP000281691">
    <property type="component" value="Unassembled WGS sequence"/>
</dbReference>
<dbReference type="Gene3D" id="3.30.420.40">
    <property type="match status" value="2"/>
</dbReference>
<comment type="function">
    <text evidence="9">Key enzyme in the regulation of glycerol uptake and metabolism. Catalyzes the phosphorylation of glycerol to yield sn-glycerol 3-phosphate.</text>
</comment>
<dbReference type="InterPro" id="IPR018484">
    <property type="entry name" value="FGGY_N"/>
</dbReference>
<comment type="similarity">
    <text evidence="2 9 10">Belongs to the FGGY kinase family.</text>
</comment>
<feature type="binding site" evidence="9">
    <location>
        <position position="13"/>
    </location>
    <ligand>
        <name>ADP</name>
        <dbReference type="ChEBI" id="CHEBI:456216"/>
    </ligand>
</feature>
<dbReference type="NCBIfam" id="TIGR01311">
    <property type="entry name" value="glycerol_kin"/>
    <property type="match status" value="1"/>
</dbReference>
<dbReference type="Pfam" id="PF02782">
    <property type="entry name" value="FGGY_C"/>
    <property type="match status" value="1"/>
</dbReference>
<dbReference type="EC" id="2.7.1.30" evidence="9"/>
<dbReference type="InterPro" id="IPR043129">
    <property type="entry name" value="ATPase_NBD"/>
</dbReference>
<evidence type="ECO:0000256" key="9">
    <source>
        <dbReference type="HAMAP-Rule" id="MF_00186"/>
    </source>
</evidence>
<feature type="binding site" evidence="9">
    <location>
        <position position="415"/>
    </location>
    <ligand>
        <name>ADP</name>
        <dbReference type="ChEBI" id="CHEBI:456216"/>
    </ligand>
</feature>
<feature type="binding site" evidence="9">
    <location>
        <position position="15"/>
    </location>
    <ligand>
        <name>ATP</name>
        <dbReference type="ChEBI" id="CHEBI:30616"/>
    </ligand>
</feature>
<dbReference type="FunFam" id="3.30.420.40:FF:000008">
    <property type="entry name" value="Glycerol kinase"/>
    <property type="match status" value="1"/>
</dbReference>
<feature type="binding site" evidence="9">
    <location>
        <position position="84"/>
    </location>
    <ligand>
        <name>glycerol</name>
        <dbReference type="ChEBI" id="CHEBI:17754"/>
    </ligand>
</feature>
<evidence type="ECO:0000259" key="11">
    <source>
        <dbReference type="Pfam" id="PF00370"/>
    </source>
</evidence>
<dbReference type="GO" id="GO:0005524">
    <property type="term" value="F:ATP binding"/>
    <property type="evidence" value="ECO:0007669"/>
    <property type="project" value="UniProtKB-UniRule"/>
</dbReference>
<feature type="binding site" evidence="9">
    <location>
        <position position="135"/>
    </location>
    <ligand>
        <name>sn-glycerol 3-phosphate</name>
        <dbReference type="ChEBI" id="CHEBI:57597"/>
    </ligand>
</feature>
<feature type="binding site" evidence="9">
    <location>
        <position position="13"/>
    </location>
    <ligand>
        <name>ATP</name>
        <dbReference type="ChEBI" id="CHEBI:30616"/>
    </ligand>
</feature>
<feature type="binding site" evidence="9">
    <location>
        <position position="245"/>
    </location>
    <ligand>
        <name>glycerol</name>
        <dbReference type="ChEBI" id="CHEBI:17754"/>
    </ligand>
</feature>
<feature type="binding site" evidence="9">
    <location>
        <position position="83"/>
    </location>
    <ligand>
        <name>sn-glycerol 3-phosphate</name>
        <dbReference type="ChEBI" id="CHEBI:57597"/>
    </ligand>
</feature>
<dbReference type="PANTHER" id="PTHR10196">
    <property type="entry name" value="SUGAR KINASE"/>
    <property type="match status" value="1"/>
</dbReference>
<dbReference type="InterPro" id="IPR018483">
    <property type="entry name" value="Carb_kinase_FGGY_CS"/>
</dbReference>
<dbReference type="SUPFAM" id="SSF53067">
    <property type="entry name" value="Actin-like ATPase domain"/>
    <property type="match status" value="2"/>
</dbReference>
<evidence type="ECO:0000256" key="6">
    <source>
        <dbReference type="ARBA" id="ARBA00022798"/>
    </source>
</evidence>
<evidence type="ECO:0000256" key="3">
    <source>
        <dbReference type="ARBA" id="ARBA00022679"/>
    </source>
</evidence>
<evidence type="ECO:0000313" key="13">
    <source>
        <dbReference type="EMBL" id="RPE83464.1"/>
    </source>
</evidence>
<dbReference type="HAMAP" id="MF_00186">
    <property type="entry name" value="Glycerol_kin"/>
    <property type="match status" value="1"/>
</dbReference>
<feature type="binding site" evidence="9">
    <location>
        <position position="267"/>
    </location>
    <ligand>
        <name>ATP</name>
        <dbReference type="ChEBI" id="CHEBI:30616"/>
    </ligand>
</feature>
<comment type="activity regulation">
    <text evidence="9">Inhibited by fructose 1,6-bisphosphate (FBP).</text>
</comment>
<dbReference type="CDD" id="cd07786">
    <property type="entry name" value="FGGY_EcGK_like"/>
    <property type="match status" value="1"/>
</dbReference>
<dbReference type="GO" id="GO:0005829">
    <property type="term" value="C:cytosol"/>
    <property type="evidence" value="ECO:0007669"/>
    <property type="project" value="UniProtKB-ARBA"/>
</dbReference>
<evidence type="ECO:0000256" key="4">
    <source>
        <dbReference type="ARBA" id="ARBA00022741"/>
    </source>
</evidence>
<dbReference type="GO" id="GO:0004370">
    <property type="term" value="F:glycerol kinase activity"/>
    <property type="evidence" value="ECO:0007669"/>
    <property type="project" value="UniProtKB-UniRule"/>
</dbReference>
<dbReference type="EMBL" id="RKQP01000003">
    <property type="protein sequence ID" value="RPE83464.1"/>
    <property type="molecule type" value="Genomic_DNA"/>
</dbReference>
<evidence type="ECO:0000256" key="10">
    <source>
        <dbReference type="RuleBase" id="RU003733"/>
    </source>
</evidence>
<feature type="binding site" evidence="9">
    <location>
        <position position="310"/>
    </location>
    <ligand>
        <name>ATP</name>
        <dbReference type="ChEBI" id="CHEBI:30616"/>
    </ligand>
</feature>
<dbReference type="OrthoDB" id="9805576at2"/>
<feature type="binding site" evidence="9">
    <location>
        <position position="84"/>
    </location>
    <ligand>
        <name>sn-glycerol 3-phosphate</name>
        <dbReference type="ChEBI" id="CHEBI:57597"/>
    </ligand>
</feature>
<feature type="binding site" evidence="9">
    <location>
        <position position="267"/>
    </location>
    <ligand>
        <name>ADP</name>
        <dbReference type="ChEBI" id="CHEBI:456216"/>
    </ligand>
</feature>
<feature type="binding site" evidence="9">
    <location>
        <position position="411"/>
    </location>
    <ligand>
        <name>ADP</name>
        <dbReference type="ChEBI" id="CHEBI:456216"/>
    </ligand>
</feature>
<feature type="binding site" evidence="9">
    <location>
        <position position="411"/>
    </location>
    <ligand>
        <name>ATP</name>
        <dbReference type="ChEBI" id="CHEBI:30616"/>
    </ligand>
</feature>
<dbReference type="PROSITE" id="PS00933">
    <property type="entry name" value="FGGY_KINASES_1"/>
    <property type="match status" value="1"/>
</dbReference>
<feature type="binding site" evidence="9">
    <location>
        <position position="14"/>
    </location>
    <ligand>
        <name>ATP</name>
        <dbReference type="ChEBI" id="CHEBI:30616"/>
    </ligand>
</feature>
<dbReference type="PANTHER" id="PTHR10196:SF69">
    <property type="entry name" value="GLYCEROL KINASE"/>
    <property type="match status" value="1"/>
</dbReference>
<evidence type="ECO:0000256" key="5">
    <source>
        <dbReference type="ARBA" id="ARBA00022777"/>
    </source>
</evidence>
<proteinExistence type="inferred from homology"/>
<protein>
    <recommendedName>
        <fullName evidence="9">Glycerol kinase</fullName>
        <ecNumber evidence="9">2.7.1.30</ecNumber>
    </recommendedName>
    <alternativeName>
        <fullName evidence="9">ATP:glycerol 3-phosphotransferase</fullName>
    </alternativeName>
    <alternativeName>
        <fullName evidence="9">Glycerokinase</fullName>
        <shortName evidence="9">GK</shortName>
    </alternativeName>
</protein>
<evidence type="ECO:0000256" key="8">
    <source>
        <dbReference type="ARBA" id="ARBA00052101"/>
    </source>
</evidence>
<reference evidence="13 14" key="1">
    <citation type="submission" date="2018-11" db="EMBL/GenBank/DDBJ databases">
        <title>Genomic Encyclopedia of Type Strains, Phase IV (KMG-IV): sequencing the most valuable type-strain genomes for metagenomic binning, comparative biology and taxonomic classification.</title>
        <authorList>
            <person name="Goeker M."/>
        </authorList>
    </citation>
    <scope>NUCLEOTIDE SEQUENCE [LARGE SCALE GENOMIC DNA]</scope>
    <source>
        <strain evidence="13 14">DSM 27238</strain>
    </source>
</reference>
<organism evidence="13 14">
    <name type="scientific">Vespertiliibacter pulmonis</name>
    <dbReference type="NCBI Taxonomy" id="1443036"/>
    <lineage>
        <taxon>Bacteria</taxon>
        <taxon>Pseudomonadati</taxon>
        <taxon>Pseudomonadota</taxon>
        <taxon>Gammaproteobacteria</taxon>
        <taxon>Pasteurellales</taxon>
        <taxon>Pasteurellaceae</taxon>
        <taxon>Vespertiliibacter</taxon>
    </lineage>
</organism>
<comment type="caution">
    <text evidence="13">The sequence shown here is derived from an EMBL/GenBank/DDBJ whole genome shotgun (WGS) entry which is preliminary data.</text>
</comment>
<dbReference type="GO" id="GO:0006072">
    <property type="term" value="P:glycerol-3-phosphate metabolic process"/>
    <property type="evidence" value="ECO:0007669"/>
    <property type="project" value="InterPro"/>
</dbReference>
<feature type="binding site" evidence="9">
    <location>
        <position position="310"/>
    </location>
    <ligand>
        <name>ADP</name>
        <dbReference type="ChEBI" id="CHEBI:456216"/>
    </ligand>
</feature>
<comment type="pathway">
    <text evidence="1 9">Polyol metabolism; glycerol degradation via glycerol kinase pathway; sn-glycerol 3-phosphate from glycerol: step 1/1.</text>
</comment>
<evidence type="ECO:0000256" key="7">
    <source>
        <dbReference type="ARBA" id="ARBA00022840"/>
    </source>
</evidence>
<dbReference type="InterPro" id="IPR018485">
    <property type="entry name" value="FGGY_C"/>
</dbReference>
<accession>A0A3N4WDY3</accession>
<name>A0A3N4WDY3_9PAST</name>
<feature type="binding site" evidence="9">
    <location>
        <position position="135"/>
    </location>
    <ligand>
        <name>glycerol</name>
        <dbReference type="ChEBI" id="CHEBI:17754"/>
    </ligand>
</feature>
<dbReference type="RefSeq" id="WP_124211321.1">
    <property type="nucleotide sequence ID" value="NZ_CP016615.1"/>
</dbReference>
<keyword evidence="3 9" id="KW-0808">Transferase</keyword>
<feature type="binding site" evidence="9">
    <location>
        <position position="245"/>
    </location>
    <ligand>
        <name>sn-glycerol 3-phosphate</name>
        <dbReference type="ChEBI" id="CHEBI:57597"/>
    </ligand>
</feature>
<feature type="binding site" evidence="9">
    <location>
        <position position="246"/>
    </location>
    <ligand>
        <name>glycerol</name>
        <dbReference type="ChEBI" id="CHEBI:17754"/>
    </ligand>
</feature>
<evidence type="ECO:0000256" key="1">
    <source>
        <dbReference type="ARBA" id="ARBA00005190"/>
    </source>
</evidence>
<keyword evidence="6 9" id="KW-0319">Glycerol metabolism</keyword>
<feature type="domain" description="Carbohydrate kinase FGGY N-terminal" evidence="11">
    <location>
        <begin position="5"/>
        <end position="252"/>
    </location>
</feature>
<sequence>MTKKYILALDQGTTSSRAVLLDKNANIVEVAQREFTQIYPQAGWVEHNPMEIWASQSSTLNEVVAKAGVTADEIAAIGITNQRETTVVWEKETGKPIYNAIVWQCRRTADFCEKLKADGHEEYIRKTTGLVVDPYFSGTKVKWILDNVEGARERAKKGELLFGTIDTWLVWKLTQGRTHVTDYTNASRTMLFNIHTKQWDNKMLELLDIPKEMLPEVRNSSEIYGQTNIGGMGGVRIPVAGMAGDQQAALYGHLCVEAGMAKNTYGTGCFMLMNTGETAVESQNGLLTTIACNAKGEPCYALEGSIFMGGASIQWLRDELKIIHDARDSEYFATKIDSTNGVYVVPAFTGLGAPYWDPYARGTILGLSRGSNRNHIVRATLESIAYQTRDVLDAMQSDSGKKLEILRVDGGAVANNFLMQFQADILNAQVERPIVREVTALGAAYLAGLATGFWGSLEELRDKAKVERTFSPDNDEEKRTRRYKGWKRAVKRALEWEKEDQQETF</sequence>
<dbReference type="AlphaFoldDB" id="A0A3N4WDY3"/>
<dbReference type="NCBIfam" id="NF000756">
    <property type="entry name" value="PRK00047.1"/>
    <property type="match status" value="1"/>
</dbReference>
<keyword evidence="5 9" id="KW-0418">Kinase</keyword>